<gene>
    <name evidence="3" type="ORF">EV696_12743</name>
</gene>
<protein>
    <submittedName>
        <fullName evidence="3">Glycosyl transferase family 1</fullName>
    </submittedName>
</protein>
<dbReference type="Pfam" id="PF00534">
    <property type="entry name" value="Glycos_transf_1"/>
    <property type="match status" value="1"/>
</dbReference>
<keyword evidence="1 3" id="KW-0808">Transferase</keyword>
<sequence length="329" mass="37404">MTMSTRTGKSSPQVLLLTHAPRHSRLGNRITALRWAAFIRHMGWRVRVINRYQQQPADVMIALNARRNQADFRAYAENGQGALILALTGTDSYAGWPNADEQRFAEQHVDALIALQDDMRQRLPVTLRSRCTVIYQSAARLDNERAQNATPVFLLSGHLRAEKAPFLPVQSIHEYLPTMTMQLMHCGGVIDAGMDEQARQWMQRETRYHYLGELPHRQALQQLQHADALINPSRIEGGPAVVTEAIVAGVPVLASNIPAHRGLLGEDYLGFFQVDDPAELARRITDFIEHRDYRERLRQQIVAREHLFQTEHERACLQRLLCSVVDQAP</sequence>
<dbReference type="CDD" id="cd03801">
    <property type="entry name" value="GT4_PimA-like"/>
    <property type="match status" value="1"/>
</dbReference>
<dbReference type="EMBL" id="SNYM01000027">
    <property type="protein sequence ID" value="TDQ43884.1"/>
    <property type="molecule type" value="Genomic_DNA"/>
</dbReference>
<dbReference type="InterPro" id="IPR001296">
    <property type="entry name" value="Glyco_trans_1"/>
</dbReference>
<proteinExistence type="predicted"/>
<comment type="caution">
    <text evidence="3">The sequence shown here is derived from an EMBL/GenBank/DDBJ whole genome shotgun (WGS) entry which is preliminary data.</text>
</comment>
<organism evidence="3 4">
    <name type="scientific">Permianibacter aggregans</name>
    <dbReference type="NCBI Taxonomy" id="1510150"/>
    <lineage>
        <taxon>Bacteria</taxon>
        <taxon>Pseudomonadati</taxon>
        <taxon>Pseudomonadota</taxon>
        <taxon>Gammaproteobacteria</taxon>
        <taxon>Pseudomonadales</taxon>
        <taxon>Pseudomonadaceae</taxon>
        <taxon>Permianibacter</taxon>
    </lineage>
</organism>
<evidence type="ECO:0000259" key="2">
    <source>
        <dbReference type="Pfam" id="PF00534"/>
    </source>
</evidence>
<evidence type="ECO:0000256" key="1">
    <source>
        <dbReference type="ARBA" id="ARBA00022679"/>
    </source>
</evidence>
<feature type="domain" description="Glycosyl transferase family 1" evidence="2">
    <location>
        <begin position="148"/>
        <end position="300"/>
    </location>
</feature>
<dbReference type="GO" id="GO:0016757">
    <property type="term" value="F:glycosyltransferase activity"/>
    <property type="evidence" value="ECO:0007669"/>
    <property type="project" value="InterPro"/>
</dbReference>
<keyword evidence="4" id="KW-1185">Reference proteome</keyword>
<dbReference type="OrthoDB" id="9775208at2"/>
<dbReference type="GO" id="GO:0009103">
    <property type="term" value="P:lipopolysaccharide biosynthetic process"/>
    <property type="evidence" value="ECO:0007669"/>
    <property type="project" value="TreeGrafter"/>
</dbReference>
<name>A0A4R6UKY0_9GAMM</name>
<dbReference type="Proteomes" id="UP000295375">
    <property type="component" value="Unassembled WGS sequence"/>
</dbReference>
<evidence type="ECO:0000313" key="4">
    <source>
        <dbReference type="Proteomes" id="UP000295375"/>
    </source>
</evidence>
<dbReference type="SUPFAM" id="SSF53756">
    <property type="entry name" value="UDP-Glycosyltransferase/glycogen phosphorylase"/>
    <property type="match status" value="1"/>
</dbReference>
<accession>A0A4R6UKY0</accession>
<reference evidence="3 4" key="1">
    <citation type="submission" date="2019-03" db="EMBL/GenBank/DDBJ databases">
        <title>Genomic Encyclopedia of Type Strains, Phase IV (KMG-IV): sequencing the most valuable type-strain genomes for metagenomic binning, comparative biology and taxonomic classification.</title>
        <authorList>
            <person name="Goeker M."/>
        </authorList>
    </citation>
    <scope>NUCLEOTIDE SEQUENCE [LARGE SCALE GENOMIC DNA]</scope>
    <source>
        <strain evidence="3 4">DSM 103792</strain>
    </source>
</reference>
<evidence type="ECO:0000313" key="3">
    <source>
        <dbReference type="EMBL" id="TDQ43884.1"/>
    </source>
</evidence>
<dbReference type="AlphaFoldDB" id="A0A4R6UKY0"/>
<dbReference type="PANTHER" id="PTHR46401">
    <property type="entry name" value="GLYCOSYLTRANSFERASE WBBK-RELATED"/>
    <property type="match status" value="1"/>
</dbReference>
<dbReference type="Gene3D" id="3.40.50.2000">
    <property type="entry name" value="Glycogen Phosphorylase B"/>
    <property type="match status" value="1"/>
</dbReference>
<dbReference type="PANTHER" id="PTHR46401:SF2">
    <property type="entry name" value="GLYCOSYLTRANSFERASE WBBK-RELATED"/>
    <property type="match status" value="1"/>
</dbReference>